<dbReference type="SUPFAM" id="SSF51338">
    <property type="entry name" value="Composite domain of metallo-dependent hydrolases"/>
    <property type="match status" value="2"/>
</dbReference>
<accession>A0A316ZEW1</accession>
<evidence type="ECO:0000256" key="2">
    <source>
        <dbReference type="SAM" id="SignalP"/>
    </source>
</evidence>
<evidence type="ECO:0000259" key="3">
    <source>
        <dbReference type="Pfam" id="PF01979"/>
    </source>
</evidence>
<feature type="domain" description="Amidohydrolase-related" evidence="3">
    <location>
        <begin position="132"/>
        <end position="495"/>
    </location>
</feature>
<dbReference type="AlphaFoldDB" id="A0A316ZEW1"/>
<sequence length="903" mass="96495">MARLLACLLLLAGAGVYWQLLPVWPSPRPEPPAPHPPAPPAHDVAARCAALHMPSGPPQHFAQRRRSDRAKPADEAPRLVVRNATVFTGHNEEVRHGADVWLEHGLIADVTESSARRSSDGWDVIEAHGRWLTPGIVDIHVHAGVYSLPSLAATMDHNSAASTLTPSLRSLDGLNPHDVSFERIASGGTTTGLVLPGSANNVGGQAFPIKLGKQTRSDARLGGWKRVIDPPASLALPHEEQRKGNDDGMQRAAGQSAFRYMKMACGENARRRYDMTRMDEARAFRGLFERARTLKNQQDAFCARVKSKGSPSDEVFPDDIELEAVVDVLRGKVKVNTHCYTTIDLEAYVRHTNEFKFPLAAFHHAHEAYLVPDLLKRTYGGTPAVALFSLNGNYKVEAIAGSPFAPAILASHNITVHLKSDHPVTDSRRVLNQAAQAAHYGFPNALTSMTSGAARTLGLDHRLGYVLPKYDADVVLWDRAPLSLGATPVQVVIDGVPQLDRSLAEAAVAHQVSHMPGPPAADLAAELERVNESGPDIIALQASATPLPIDRASDVTFTNVSVVFARTSGGKIERTALRGGEVQVVDGKIACAGKACASSLSKSRKIDLRGGTIIPGLTTVSGDLGLADITSEPDTSDGFASARSSFAALVGDDARPLARAADVIQWGGNDALRTHAAGFTSVVSAPRSQGFVSGLSTRWAPGALDAWEHSAINASVVALHAEISHLQTSQARSALSEAEQIGLLRALLRSGSDRIHAHASGSDNADVWQRVVRGDLPLVVAASRAERLSALVKLAHEHPHMRLVLAGAHEAAHGGLPEALARANVGVLLRPQTWNVEYDARRDLPGPPLSRDTTLSVLRKAGVKVGFQLEEAWQATSLLWDAAWAAEQAGLKQAEAIELVSTK</sequence>
<keyword evidence="2" id="KW-0732">Signal</keyword>
<dbReference type="EMBL" id="KZ819288">
    <property type="protein sequence ID" value="PWN99452.1"/>
    <property type="molecule type" value="Genomic_DNA"/>
</dbReference>
<dbReference type="PANTHER" id="PTHR43135">
    <property type="entry name" value="ALPHA-D-RIBOSE 1-METHYLPHOSPHONATE 5-TRIPHOSPHATE DIPHOSPHATASE"/>
    <property type="match status" value="1"/>
</dbReference>
<feature type="signal peptide" evidence="2">
    <location>
        <begin position="1"/>
        <end position="18"/>
    </location>
</feature>
<evidence type="ECO:0000256" key="1">
    <source>
        <dbReference type="SAM" id="MobiDB-lite"/>
    </source>
</evidence>
<dbReference type="GO" id="GO:0016810">
    <property type="term" value="F:hydrolase activity, acting on carbon-nitrogen (but not peptide) bonds"/>
    <property type="evidence" value="ECO:0007669"/>
    <property type="project" value="InterPro"/>
</dbReference>
<dbReference type="GeneID" id="37269481"/>
<dbReference type="Gene3D" id="3.20.20.140">
    <property type="entry name" value="Metal-dependent hydrolases"/>
    <property type="match status" value="2"/>
</dbReference>
<keyword evidence="5" id="KW-1185">Reference proteome</keyword>
<dbReference type="STRING" id="58919.A0A316ZEW1"/>
<dbReference type="SUPFAM" id="SSF51556">
    <property type="entry name" value="Metallo-dependent hydrolases"/>
    <property type="match status" value="2"/>
</dbReference>
<reference evidence="4 5" key="1">
    <citation type="journal article" date="2018" name="Mol. Biol. Evol.">
        <title>Broad Genomic Sampling Reveals a Smut Pathogenic Ancestry of the Fungal Clade Ustilaginomycotina.</title>
        <authorList>
            <person name="Kijpornyongpan T."/>
            <person name="Mondo S.J."/>
            <person name="Barry K."/>
            <person name="Sandor L."/>
            <person name="Lee J."/>
            <person name="Lipzen A."/>
            <person name="Pangilinan J."/>
            <person name="LaButti K."/>
            <person name="Hainaut M."/>
            <person name="Henrissat B."/>
            <person name="Grigoriev I.V."/>
            <person name="Spatafora J.W."/>
            <person name="Aime M.C."/>
        </authorList>
    </citation>
    <scope>NUCLEOTIDE SEQUENCE [LARGE SCALE GENOMIC DNA]</scope>
    <source>
        <strain evidence="4 5">MCA 4186</strain>
    </source>
</reference>
<dbReference type="InterPro" id="IPR032466">
    <property type="entry name" value="Metal_Hydrolase"/>
</dbReference>
<protein>
    <recommendedName>
        <fullName evidence="3">Amidohydrolase-related domain-containing protein</fullName>
    </recommendedName>
</protein>
<dbReference type="RefSeq" id="XP_025599731.1">
    <property type="nucleotide sequence ID" value="XM_025741937.1"/>
</dbReference>
<dbReference type="InterPro" id="IPR051781">
    <property type="entry name" value="Metallo-dep_Hydrolase"/>
</dbReference>
<proteinExistence type="predicted"/>
<name>A0A316ZEW1_9BASI</name>
<feature type="chain" id="PRO_5016326271" description="Amidohydrolase-related domain-containing protein" evidence="2">
    <location>
        <begin position="19"/>
        <end position="903"/>
    </location>
</feature>
<dbReference type="Pfam" id="PF01979">
    <property type="entry name" value="Amidohydro_1"/>
    <property type="match status" value="1"/>
</dbReference>
<dbReference type="PANTHER" id="PTHR43135:SF3">
    <property type="entry name" value="ALPHA-D-RIBOSE 1-METHYLPHOSPHONATE 5-TRIPHOSPHATE DIPHOSPHATASE"/>
    <property type="match status" value="1"/>
</dbReference>
<evidence type="ECO:0000313" key="5">
    <source>
        <dbReference type="Proteomes" id="UP000245946"/>
    </source>
</evidence>
<organism evidence="4 5">
    <name type="scientific">Tilletiopsis washingtonensis</name>
    <dbReference type="NCBI Taxonomy" id="58919"/>
    <lineage>
        <taxon>Eukaryota</taxon>
        <taxon>Fungi</taxon>
        <taxon>Dikarya</taxon>
        <taxon>Basidiomycota</taxon>
        <taxon>Ustilaginomycotina</taxon>
        <taxon>Exobasidiomycetes</taxon>
        <taxon>Entylomatales</taxon>
        <taxon>Entylomatales incertae sedis</taxon>
        <taxon>Tilletiopsis</taxon>
    </lineage>
</organism>
<dbReference type="OrthoDB" id="10258955at2759"/>
<dbReference type="Proteomes" id="UP000245946">
    <property type="component" value="Unassembled WGS sequence"/>
</dbReference>
<dbReference type="InterPro" id="IPR006680">
    <property type="entry name" value="Amidohydro-rel"/>
</dbReference>
<gene>
    <name evidence="4" type="ORF">FA09DRAFT_328848</name>
</gene>
<evidence type="ECO:0000313" key="4">
    <source>
        <dbReference type="EMBL" id="PWN99452.1"/>
    </source>
</evidence>
<dbReference type="InterPro" id="IPR011059">
    <property type="entry name" value="Metal-dep_hydrolase_composite"/>
</dbReference>
<feature type="region of interest" description="Disordered" evidence="1">
    <location>
        <begin position="55"/>
        <end position="75"/>
    </location>
</feature>